<organism evidence="1 2">
    <name type="scientific">Pristionchus mayeri</name>
    <dbReference type="NCBI Taxonomy" id="1317129"/>
    <lineage>
        <taxon>Eukaryota</taxon>
        <taxon>Metazoa</taxon>
        <taxon>Ecdysozoa</taxon>
        <taxon>Nematoda</taxon>
        <taxon>Chromadorea</taxon>
        <taxon>Rhabditida</taxon>
        <taxon>Rhabditina</taxon>
        <taxon>Diplogasteromorpha</taxon>
        <taxon>Diplogasteroidea</taxon>
        <taxon>Neodiplogasteridae</taxon>
        <taxon>Pristionchus</taxon>
    </lineage>
</organism>
<evidence type="ECO:0000313" key="1">
    <source>
        <dbReference type="EMBL" id="GMR49405.1"/>
    </source>
</evidence>
<accession>A0AAN5CS38</accession>
<comment type="caution">
    <text evidence="1">The sequence shown here is derived from an EMBL/GenBank/DDBJ whole genome shotgun (WGS) entry which is preliminary data.</text>
</comment>
<dbReference type="AlphaFoldDB" id="A0AAN5CS38"/>
<sequence length="268" mass="30433">MYNAERDKPYCSSLAGISKIYNEDRWYALMLFNSTGIFAIVGNGFIEEGSDGGILLLDRSVDEIISRVADHRGNTFDQLSDFIDTLLDAIEVEFLGRAFLQIIQLVDLSEESGFLITGGSESILGLNFEIFLEVSFFDKIDHFLGAIVKRGKHIMQRVEQYLKGLFVLLRNPPLRIILGYPVADLYNFFLHSRKNLNDIAYFTVDILRAFLDTSIASHIVARSDCSCCTLHHLHPSHVSFSENFNDLVRHLHGVLIMLLIECRHLLSM</sequence>
<evidence type="ECO:0000313" key="2">
    <source>
        <dbReference type="Proteomes" id="UP001328107"/>
    </source>
</evidence>
<dbReference type="EMBL" id="BTRK01000004">
    <property type="protein sequence ID" value="GMR49405.1"/>
    <property type="molecule type" value="Genomic_DNA"/>
</dbReference>
<protein>
    <submittedName>
        <fullName evidence="1">Uncharacterized protein</fullName>
    </submittedName>
</protein>
<proteinExistence type="predicted"/>
<keyword evidence="2" id="KW-1185">Reference proteome</keyword>
<dbReference type="Proteomes" id="UP001328107">
    <property type="component" value="Unassembled WGS sequence"/>
</dbReference>
<name>A0AAN5CS38_9BILA</name>
<gene>
    <name evidence="1" type="ORF">PMAYCL1PPCAC_19600</name>
</gene>
<reference evidence="2" key="1">
    <citation type="submission" date="2022-10" db="EMBL/GenBank/DDBJ databases">
        <title>Genome assembly of Pristionchus species.</title>
        <authorList>
            <person name="Yoshida K."/>
            <person name="Sommer R.J."/>
        </authorList>
    </citation>
    <scope>NUCLEOTIDE SEQUENCE [LARGE SCALE GENOMIC DNA]</scope>
    <source>
        <strain evidence="2">RS5460</strain>
    </source>
</reference>